<dbReference type="InterPro" id="IPR000182">
    <property type="entry name" value="GNAT_dom"/>
</dbReference>
<dbReference type="PROSITE" id="PS51186">
    <property type="entry name" value="GNAT"/>
    <property type="match status" value="2"/>
</dbReference>
<feature type="domain" description="N-acetyltransferase" evidence="4">
    <location>
        <begin position="186"/>
        <end position="342"/>
    </location>
</feature>
<dbReference type="RefSeq" id="WP_263593963.1">
    <property type="nucleotide sequence ID" value="NZ_CP107020.1"/>
</dbReference>
<name>A0ABY6G0M7_9MICO</name>
<evidence type="ECO:0000313" key="6">
    <source>
        <dbReference type="Proteomes" id="UP001164305"/>
    </source>
</evidence>
<feature type="domain" description="N-acetyltransferase" evidence="4">
    <location>
        <begin position="24"/>
        <end position="176"/>
    </location>
</feature>
<evidence type="ECO:0000256" key="3">
    <source>
        <dbReference type="SAM" id="MobiDB-lite"/>
    </source>
</evidence>
<feature type="region of interest" description="Disordered" evidence="3">
    <location>
        <begin position="1"/>
        <end position="22"/>
    </location>
</feature>
<organism evidence="5 6">
    <name type="scientific">Brachybacterium huguangmaarense</name>
    <dbReference type="NCBI Taxonomy" id="1652028"/>
    <lineage>
        <taxon>Bacteria</taxon>
        <taxon>Bacillati</taxon>
        <taxon>Actinomycetota</taxon>
        <taxon>Actinomycetes</taxon>
        <taxon>Micrococcales</taxon>
        <taxon>Dermabacteraceae</taxon>
        <taxon>Brachybacterium</taxon>
    </lineage>
</organism>
<dbReference type="PANTHER" id="PTHR43877">
    <property type="entry name" value="AMINOALKYLPHOSPHONATE N-ACETYLTRANSFERASE-RELATED-RELATED"/>
    <property type="match status" value="1"/>
</dbReference>
<evidence type="ECO:0000259" key="4">
    <source>
        <dbReference type="PROSITE" id="PS51186"/>
    </source>
</evidence>
<dbReference type="InterPro" id="IPR016181">
    <property type="entry name" value="Acyl_CoA_acyltransferase"/>
</dbReference>
<evidence type="ECO:0000313" key="5">
    <source>
        <dbReference type="EMBL" id="UYG16750.1"/>
    </source>
</evidence>
<keyword evidence="2" id="KW-0012">Acyltransferase</keyword>
<dbReference type="Proteomes" id="UP001164305">
    <property type="component" value="Chromosome"/>
</dbReference>
<dbReference type="SUPFAM" id="SSF55729">
    <property type="entry name" value="Acyl-CoA N-acyltransferases (Nat)"/>
    <property type="match status" value="2"/>
</dbReference>
<reference evidence="5" key="1">
    <citation type="submission" date="2022-10" db="EMBL/GenBank/DDBJ databases">
        <title>Whole-Genome Sequencing of Brachybacterium huguangmaarense BRM-3, Isolated from Betula schmidtii.</title>
        <authorList>
            <person name="Haam D."/>
        </authorList>
    </citation>
    <scope>NUCLEOTIDE SEQUENCE</scope>
    <source>
        <strain evidence="5">BRM-3</strain>
    </source>
</reference>
<keyword evidence="1" id="KW-0808">Transferase</keyword>
<sequence length="358" mass="39114">MTTSTENPAPEPQPEPSPREADGVRIVELTADEASTVRTVMQAAFAEYTTPDFSYGTEDETDASIAEELRSGGRAIAVLEHGDPVAVAKLHPEERTGLLYFWRVAVLPSRRGRGHADRMIDWITATARAEGYDGIACNVVPRHRGLVAVYARHGMADLGEVTVPLHSGTGDDITLVRLERRWRPPHEVRELGPDDAAVLRDVLQDAFAQYEHTEAPSGAMLETVDSLREDLAGRMRAVSILVEGRVVAAMKLRVTRDRALEMSRVAVIVDERGRGWARLLVGWAWGEAERLGLRAVGCTVRAEEAGLIAMYEHLGLAVTAHGVHQSLTGRPHQVVQMRGRLAAGLPAGAVRPERRSDS</sequence>
<dbReference type="Pfam" id="PF00583">
    <property type="entry name" value="Acetyltransf_1"/>
    <property type="match status" value="2"/>
</dbReference>
<evidence type="ECO:0000256" key="2">
    <source>
        <dbReference type="ARBA" id="ARBA00023315"/>
    </source>
</evidence>
<gene>
    <name evidence="5" type="ORF">BRM3_14300</name>
</gene>
<dbReference type="Gene3D" id="3.40.630.30">
    <property type="match status" value="2"/>
</dbReference>
<dbReference type="EMBL" id="CP107020">
    <property type="protein sequence ID" value="UYG16750.1"/>
    <property type="molecule type" value="Genomic_DNA"/>
</dbReference>
<proteinExistence type="predicted"/>
<evidence type="ECO:0000256" key="1">
    <source>
        <dbReference type="ARBA" id="ARBA00022679"/>
    </source>
</evidence>
<protein>
    <submittedName>
        <fullName evidence="5">GNAT family N-acetyltransferase</fullName>
    </submittedName>
</protein>
<keyword evidence="6" id="KW-1185">Reference proteome</keyword>
<dbReference type="CDD" id="cd04301">
    <property type="entry name" value="NAT_SF"/>
    <property type="match status" value="1"/>
</dbReference>
<accession>A0ABY6G0M7</accession>
<dbReference type="InterPro" id="IPR050832">
    <property type="entry name" value="Bact_Acetyltransf"/>
</dbReference>